<dbReference type="InterPro" id="IPR001253">
    <property type="entry name" value="TIF_eIF-1A"/>
</dbReference>
<proteinExistence type="inferred from homology"/>
<dbReference type="SMART" id="SM00652">
    <property type="entry name" value="eIF1a"/>
    <property type="match status" value="1"/>
</dbReference>
<dbReference type="Pfam" id="PF01176">
    <property type="entry name" value="eIF-1a"/>
    <property type="match status" value="1"/>
</dbReference>
<accession>A0A899G3J7</accession>
<dbReference type="GO" id="GO:0003723">
    <property type="term" value="F:RNA binding"/>
    <property type="evidence" value="ECO:0007669"/>
    <property type="project" value="UniProtKB-KW"/>
</dbReference>
<dbReference type="InterPro" id="IPR039294">
    <property type="entry name" value="EIF1AD"/>
</dbReference>
<dbReference type="PROSITE" id="PS50832">
    <property type="entry name" value="S1_IF1_TYPE"/>
    <property type="match status" value="1"/>
</dbReference>
<evidence type="ECO:0000256" key="2">
    <source>
        <dbReference type="ARBA" id="ARBA00022884"/>
    </source>
</evidence>
<keyword evidence="2" id="KW-0694">RNA-binding</keyword>
<evidence type="ECO:0000256" key="3">
    <source>
        <dbReference type="PROSITE-ProRule" id="PRU00181"/>
    </source>
</evidence>
<evidence type="ECO:0000256" key="1">
    <source>
        <dbReference type="ARBA" id="ARBA00007340"/>
    </source>
</evidence>
<keyword evidence="6" id="KW-1185">Reference proteome</keyword>
<reference evidence="5" key="1">
    <citation type="submission" date="2020-06" db="EMBL/GenBank/DDBJ databases">
        <title>Genomes of multiple members of Pneumocystis genus reveal paths to human pathogen Pneumocystis jirovecii.</title>
        <authorList>
            <person name="Cisse O.H."/>
            <person name="Ma L."/>
            <person name="Dekker J."/>
            <person name="Khil P."/>
            <person name="Jo J."/>
            <person name="Brenchley J."/>
            <person name="Blair R."/>
            <person name="Pahar B."/>
            <person name="Chabe M."/>
            <person name="Van Rompay K.A."/>
            <person name="Keesler R."/>
            <person name="Sukura A."/>
            <person name="Hirsch V."/>
            <person name="Kutty G."/>
            <person name="Liu Y."/>
            <person name="Peng L."/>
            <person name="Chen J."/>
            <person name="Song J."/>
            <person name="Weissenbacher-Lang C."/>
            <person name="Xu J."/>
            <person name="Upham N.S."/>
            <person name="Stajich J.E."/>
            <person name="Cuomo C.A."/>
            <person name="Cushion M.T."/>
            <person name="Kovacs J.A."/>
        </authorList>
    </citation>
    <scope>NUCLEOTIDE SEQUENCE</scope>
    <source>
        <strain evidence="5">2A</strain>
    </source>
</reference>
<sequence length="239" mass="28244">MLRKKIQKLGQITLDPPQELSIYQKIAQVIEIKDHDLYLCKTADGETLLAELPARFRCKIWVRRRGFVVIDTQEFDKKGGKIQAEISMIIQNEKIWKKKKYWPEEDIKLKKSQFKTLNYISSYFCHLLLDGISVVVFKIIVSSISKDWLSSTFRVSPPPTERIHNTLQFLVRASKRKGLEHTLLKKLCYLDHSKKVYVKRRRRPLSTMKEEEMLLYKRVYDESDLAIYMINETCGLCLR</sequence>
<dbReference type="InterPro" id="IPR012340">
    <property type="entry name" value="NA-bd_OB-fold"/>
</dbReference>
<dbReference type="GO" id="GO:0003743">
    <property type="term" value="F:translation initiation factor activity"/>
    <property type="evidence" value="ECO:0007669"/>
    <property type="project" value="UniProtKB-UniRule"/>
</dbReference>
<dbReference type="SUPFAM" id="SSF50249">
    <property type="entry name" value="Nucleic acid-binding proteins"/>
    <property type="match status" value="1"/>
</dbReference>
<dbReference type="AlphaFoldDB" id="A0A899G3J7"/>
<dbReference type="InterPro" id="IPR006196">
    <property type="entry name" value="RNA-binding_domain_S1_IF1"/>
</dbReference>
<evidence type="ECO:0000259" key="4">
    <source>
        <dbReference type="PROSITE" id="PS50832"/>
    </source>
</evidence>
<dbReference type="Gene3D" id="2.40.50.140">
    <property type="entry name" value="Nucleic acid-binding proteins"/>
    <property type="match status" value="1"/>
</dbReference>
<gene>
    <name evidence="5" type="ORF">MERGE_003166</name>
</gene>
<evidence type="ECO:0000313" key="5">
    <source>
        <dbReference type="EMBL" id="QSL66029.1"/>
    </source>
</evidence>
<comment type="similarity">
    <text evidence="1">Belongs to the EIF1AD family.</text>
</comment>
<dbReference type="PANTHER" id="PTHR21641">
    <property type="entry name" value="TRANSLATION INITIATION FACTOR-RELATED"/>
    <property type="match status" value="1"/>
</dbReference>
<evidence type="ECO:0000313" key="6">
    <source>
        <dbReference type="Proteomes" id="UP000663699"/>
    </source>
</evidence>
<feature type="domain" description="S1-like" evidence="4">
    <location>
        <begin position="24"/>
        <end position="87"/>
    </location>
</feature>
<dbReference type="EMBL" id="CP054540">
    <property type="protein sequence ID" value="QSL66029.1"/>
    <property type="molecule type" value="Genomic_DNA"/>
</dbReference>
<protein>
    <recommendedName>
        <fullName evidence="4">S1-like domain-containing protein</fullName>
    </recommendedName>
</protein>
<dbReference type="PANTHER" id="PTHR21641:SF0">
    <property type="entry name" value="RNA-BINDING PROTEIN EIF1AD-RELATED"/>
    <property type="match status" value="1"/>
</dbReference>
<keyword evidence="3" id="KW-0648">Protein biosynthesis</keyword>
<name>A0A899G3J7_9ASCO</name>
<dbReference type="Proteomes" id="UP000663699">
    <property type="component" value="Chromosome 9"/>
</dbReference>
<dbReference type="GO" id="GO:0005634">
    <property type="term" value="C:nucleus"/>
    <property type="evidence" value="ECO:0007669"/>
    <property type="project" value="TreeGrafter"/>
</dbReference>
<keyword evidence="3" id="KW-0396">Initiation factor</keyword>
<organism evidence="5 6">
    <name type="scientific">Pneumocystis wakefieldiae</name>
    <dbReference type="NCBI Taxonomy" id="38082"/>
    <lineage>
        <taxon>Eukaryota</taxon>
        <taxon>Fungi</taxon>
        <taxon>Dikarya</taxon>
        <taxon>Ascomycota</taxon>
        <taxon>Taphrinomycotina</taxon>
        <taxon>Pneumocystomycetes</taxon>
        <taxon>Pneumocystaceae</taxon>
        <taxon>Pneumocystis</taxon>
    </lineage>
</organism>
<dbReference type="OrthoDB" id="1738325at2759"/>